<organism evidence="2 3">
    <name type="scientific">Rhodotorula taiwanensis</name>
    <dbReference type="NCBI Taxonomy" id="741276"/>
    <lineage>
        <taxon>Eukaryota</taxon>
        <taxon>Fungi</taxon>
        <taxon>Dikarya</taxon>
        <taxon>Basidiomycota</taxon>
        <taxon>Pucciniomycotina</taxon>
        <taxon>Microbotryomycetes</taxon>
        <taxon>Sporidiobolales</taxon>
        <taxon>Sporidiobolaceae</taxon>
        <taxon>Rhodotorula</taxon>
    </lineage>
</organism>
<proteinExistence type="predicted"/>
<evidence type="ECO:0000256" key="1">
    <source>
        <dbReference type="SAM" id="MobiDB-lite"/>
    </source>
</evidence>
<dbReference type="AlphaFoldDB" id="A0A2S5B0H7"/>
<feature type="compositionally biased region" description="Basic and acidic residues" evidence="1">
    <location>
        <begin position="1"/>
        <end position="10"/>
    </location>
</feature>
<protein>
    <submittedName>
        <fullName evidence="2">Uncharacterized protein</fullName>
    </submittedName>
</protein>
<feature type="region of interest" description="Disordered" evidence="1">
    <location>
        <begin position="359"/>
        <end position="384"/>
    </location>
</feature>
<evidence type="ECO:0000313" key="3">
    <source>
        <dbReference type="Proteomes" id="UP000237144"/>
    </source>
</evidence>
<reference evidence="2 3" key="1">
    <citation type="journal article" date="2018" name="Front. Microbiol.">
        <title>Prospects for Fungal Bioremediation of Acidic Radioactive Waste Sites: Characterization and Genome Sequence of Rhodotorula taiwanensis MD1149.</title>
        <authorList>
            <person name="Tkavc R."/>
            <person name="Matrosova V.Y."/>
            <person name="Grichenko O.E."/>
            <person name="Gostincar C."/>
            <person name="Volpe R.P."/>
            <person name="Klimenkova P."/>
            <person name="Gaidamakova E.K."/>
            <person name="Zhou C.E."/>
            <person name="Stewart B.J."/>
            <person name="Lyman M.G."/>
            <person name="Malfatti S.A."/>
            <person name="Rubinfeld B."/>
            <person name="Courtot M."/>
            <person name="Singh J."/>
            <person name="Dalgard C.L."/>
            <person name="Hamilton T."/>
            <person name="Frey K.G."/>
            <person name="Gunde-Cimerman N."/>
            <person name="Dugan L."/>
            <person name="Daly M.J."/>
        </authorList>
    </citation>
    <scope>NUCLEOTIDE SEQUENCE [LARGE SCALE GENOMIC DNA]</scope>
    <source>
        <strain evidence="2 3">MD1149</strain>
    </source>
</reference>
<gene>
    <name evidence="2" type="ORF">BMF94_6723</name>
</gene>
<feature type="region of interest" description="Disordered" evidence="1">
    <location>
        <begin position="1"/>
        <end position="129"/>
    </location>
</feature>
<dbReference type="Proteomes" id="UP000237144">
    <property type="component" value="Unassembled WGS sequence"/>
</dbReference>
<comment type="caution">
    <text evidence="2">The sequence shown here is derived from an EMBL/GenBank/DDBJ whole genome shotgun (WGS) entry which is preliminary data.</text>
</comment>
<feature type="compositionally biased region" description="Low complexity" evidence="1">
    <location>
        <begin position="72"/>
        <end position="109"/>
    </location>
</feature>
<dbReference type="EMBL" id="PJQD01000138">
    <property type="protein sequence ID" value="POY70276.1"/>
    <property type="molecule type" value="Genomic_DNA"/>
</dbReference>
<keyword evidence="3" id="KW-1185">Reference proteome</keyword>
<accession>A0A2S5B0H7</accession>
<evidence type="ECO:0000313" key="2">
    <source>
        <dbReference type="EMBL" id="POY70276.1"/>
    </source>
</evidence>
<name>A0A2S5B0H7_9BASI</name>
<sequence>MPPSRTDSRSRKAVKHTLTDPEDSDDELRKKSRTMTKEFAGGKGKGKGKAKQGEGAESGLEEENSSGDGEAAAKVSAKGKGKAAAPVNPSTAKGGSKTKTKAATAPKKVTTARRQKKLPKEAGHLAGGGDVAPHGVLTGAAGHGGIFRITKAIKKALEERGVTAYNLYSKKPEYPIQHGDIVYAETYDLRKVESYYEGNSAAPEQWSSVMLMVPLSEADVAGFEKLYALYGSLEKISGYADLRKKDKSKVQEWAKKAASGAPIDFSHYAKVNDKEKSIQQSCTALWEHKHPDPKFNAELALASIRSKSWDRKNLKSKGDDVDHSLDSDTFIKSLLASSYDPETHPDGWYLEGLEAEYAEAEEGEEDAGIAAGSEAMGADDSESS</sequence>